<feature type="domain" description="DUF1206" evidence="2">
    <location>
        <begin position="13"/>
        <end position="74"/>
    </location>
</feature>
<sequence>MNASSRLTTLTRVGFATRGALYIAIAFLVVRTGRAEDPSGALRYLGEGGGRVLLAVMAAGLLAYGIWRAADAIFDIERHGSDGKGIAERLGAAASGVVHLLLTWQAIRLFQGVASSGQATEEGTQTALSLPGGSAIVIVGALLLFAVGVFQLVRAVKGTFLRHLEPRIARQTWAQWCGRGGYAARGLIFMISSYFLLKAGMQDQASEAGGMAQAISWLSSPVDVIVAAGLFGFGIFSLIEARYRILHDVPVDDAVKKATS</sequence>
<comment type="caution">
    <text evidence="3">The sequence shown here is derived from an EMBL/GenBank/DDBJ whole genome shotgun (WGS) entry which is preliminary data.</text>
</comment>
<keyword evidence="4" id="KW-1185">Reference proteome</keyword>
<keyword evidence="1" id="KW-0812">Transmembrane</keyword>
<feature type="transmembrane region" description="Helical" evidence="1">
    <location>
        <begin position="135"/>
        <end position="156"/>
    </location>
</feature>
<evidence type="ECO:0000259" key="2">
    <source>
        <dbReference type="Pfam" id="PF06724"/>
    </source>
</evidence>
<proteinExistence type="predicted"/>
<organism evidence="3 4">
    <name type="scientific">Novosphingobium kalidii</name>
    <dbReference type="NCBI Taxonomy" id="3230299"/>
    <lineage>
        <taxon>Bacteria</taxon>
        <taxon>Pseudomonadati</taxon>
        <taxon>Pseudomonadota</taxon>
        <taxon>Alphaproteobacteria</taxon>
        <taxon>Sphingomonadales</taxon>
        <taxon>Sphingomonadaceae</taxon>
        <taxon>Novosphingobium</taxon>
    </lineage>
</organism>
<feature type="domain" description="DUF1206" evidence="2">
    <location>
        <begin position="181"/>
        <end position="244"/>
    </location>
</feature>
<keyword evidence="1" id="KW-1133">Transmembrane helix</keyword>
<dbReference type="RefSeq" id="WP_353984091.1">
    <property type="nucleotide sequence ID" value="NZ_JBEWLY010000013.1"/>
</dbReference>
<dbReference type="InterPro" id="IPR009597">
    <property type="entry name" value="DUF1206"/>
</dbReference>
<dbReference type="Proteomes" id="UP001548713">
    <property type="component" value="Unassembled WGS sequence"/>
</dbReference>
<feature type="domain" description="DUF1206" evidence="2">
    <location>
        <begin position="90"/>
        <end position="157"/>
    </location>
</feature>
<gene>
    <name evidence="3" type="ORF">ABVV53_09285</name>
</gene>
<feature type="transmembrane region" description="Helical" evidence="1">
    <location>
        <begin position="176"/>
        <end position="197"/>
    </location>
</feature>
<feature type="transmembrane region" description="Helical" evidence="1">
    <location>
        <begin position="90"/>
        <end position="107"/>
    </location>
</feature>
<dbReference type="Pfam" id="PF06724">
    <property type="entry name" value="DUF1206"/>
    <property type="match status" value="3"/>
</dbReference>
<dbReference type="EMBL" id="JBEWLY010000013">
    <property type="protein sequence ID" value="MET1755649.1"/>
    <property type="molecule type" value="Genomic_DNA"/>
</dbReference>
<evidence type="ECO:0000313" key="4">
    <source>
        <dbReference type="Proteomes" id="UP001548713"/>
    </source>
</evidence>
<accession>A0ABV2D2V9</accession>
<evidence type="ECO:0000313" key="3">
    <source>
        <dbReference type="EMBL" id="MET1755649.1"/>
    </source>
</evidence>
<protein>
    <submittedName>
        <fullName evidence="3">DUF1206 domain-containing protein</fullName>
    </submittedName>
</protein>
<name>A0ABV2D2V9_9SPHN</name>
<keyword evidence="1" id="KW-0472">Membrane</keyword>
<feature type="transmembrane region" description="Helical" evidence="1">
    <location>
        <begin position="51"/>
        <end position="70"/>
    </location>
</feature>
<evidence type="ECO:0000256" key="1">
    <source>
        <dbReference type="SAM" id="Phobius"/>
    </source>
</evidence>
<feature type="transmembrane region" description="Helical" evidence="1">
    <location>
        <begin position="217"/>
        <end position="239"/>
    </location>
</feature>
<reference evidence="3 4" key="1">
    <citation type="submission" date="2024-07" db="EMBL/GenBank/DDBJ databases">
        <title>Novosphingobium kalidii RD2P27.</title>
        <authorList>
            <person name="Sun J.-Q."/>
        </authorList>
    </citation>
    <scope>NUCLEOTIDE SEQUENCE [LARGE SCALE GENOMIC DNA]</scope>
    <source>
        <strain evidence="3 4">RD2P27</strain>
    </source>
</reference>